<dbReference type="AlphaFoldDB" id="A0A7G2FJT7"/>
<feature type="compositionally biased region" description="Polar residues" evidence="1">
    <location>
        <begin position="471"/>
        <end position="486"/>
    </location>
</feature>
<dbReference type="EMBL" id="LR881472">
    <property type="protein sequence ID" value="CAD5336205.1"/>
    <property type="molecule type" value="Genomic_DNA"/>
</dbReference>
<organism evidence="2 3">
    <name type="scientific">Arabidopsis thaliana</name>
    <name type="common">Mouse-ear cress</name>
    <dbReference type="NCBI Taxonomy" id="3702"/>
    <lineage>
        <taxon>Eukaryota</taxon>
        <taxon>Viridiplantae</taxon>
        <taxon>Streptophyta</taxon>
        <taxon>Embryophyta</taxon>
        <taxon>Tracheophyta</taxon>
        <taxon>Spermatophyta</taxon>
        <taxon>Magnoliopsida</taxon>
        <taxon>eudicotyledons</taxon>
        <taxon>Gunneridae</taxon>
        <taxon>Pentapetalae</taxon>
        <taxon>rosids</taxon>
        <taxon>malvids</taxon>
        <taxon>Brassicales</taxon>
        <taxon>Brassicaceae</taxon>
        <taxon>Camelineae</taxon>
        <taxon>Arabidopsis</taxon>
    </lineage>
</organism>
<keyword evidence="2" id="KW-0496">Mitochondrion</keyword>
<evidence type="ECO:0000256" key="1">
    <source>
        <dbReference type="SAM" id="MobiDB-lite"/>
    </source>
</evidence>
<protein>
    <submittedName>
        <fullName evidence="2">(thale cress) hypothetical protein</fullName>
    </submittedName>
</protein>
<evidence type="ECO:0000313" key="3">
    <source>
        <dbReference type="Proteomes" id="UP000516314"/>
    </source>
</evidence>
<accession>A0A7G2FJT7</accession>
<feature type="region of interest" description="Disordered" evidence="1">
    <location>
        <begin position="467"/>
        <end position="510"/>
    </location>
</feature>
<reference evidence="2 3" key="1">
    <citation type="submission" date="2020-09" db="EMBL/GenBank/DDBJ databases">
        <authorList>
            <person name="Ashkenazy H."/>
        </authorList>
    </citation>
    <scope>NUCLEOTIDE SEQUENCE [LARGE SCALE GENOMIC DNA]</scope>
    <source>
        <strain evidence="3">cv. Cdm-0</strain>
    </source>
</reference>
<gene>
    <name evidence="2" type="ORF">AT9943_LOCUS23413</name>
</gene>
<evidence type="ECO:0000313" key="2">
    <source>
        <dbReference type="EMBL" id="CAD5336205.1"/>
    </source>
</evidence>
<proteinExistence type="predicted"/>
<sequence length="510" mass="57195">MSRLELGKEAVALLTLYEEGVKSLAIVDTLRSARQEQYRKHRMPWFLLQTRLQVRVIESAQLGMLPMPIPELLKEAVADTSRHPEGVVRENGNLRSDDFQQTRSDRRIEKDLLPLLNQSPRCNNFSSAHELDSNQSSYLPFSRSRGLILDLILVLRVSCLAFRIHFDWERSLDLEPVYTGPAVRNGLYRAKKAILCADVKALLIGNILANFRGTIPLSENRHSRTIPPHIENLDNSKLRSERIPKLSSFPLFTFNWWPRVNSFKARGGLISTLLFHSDPVEVVFVYQRWVSTNGRSRLGSDNEIPGGVGSWALDPFGPGERVTLGRGLVNQLVAPLVEVSGPFSLPRNGLREEAKQTDLLSTAKLICAGESQVPEHLGVHLVVLHETRDIPHPMAPFAHPFRPPVGVHYGRISHPGKPTPLQEELCYAPPIPIERKSCLVIPRLQHVRSLTPRAVAAVSRTDRRLTCTADFPTSTGPPTRTRNPNLSAHPRRRRGDGLDYAGHAPRTPPN</sequence>
<dbReference type="Proteomes" id="UP000516314">
    <property type="component" value="Mitochondrion MT"/>
</dbReference>
<geneLocation type="mitochondrion" evidence="2"/>
<name>A0A7G2FJT7_ARATH</name>